<dbReference type="EMBL" id="CP154795">
    <property type="protein sequence ID" value="XAN06958.1"/>
    <property type="molecule type" value="Genomic_DNA"/>
</dbReference>
<accession>A0ABZ3FLN2</accession>
<dbReference type="InterPro" id="IPR050855">
    <property type="entry name" value="NDM-1-like"/>
</dbReference>
<organism evidence="2 3">
    <name type="scientific">Ammonicoccus fulvus</name>
    <dbReference type="NCBI Taxonomy" id="3138240"/>
    <lineage>
        <taxon>Bacteria</taxon>
        <taxon>Bacillati</taxon>
        <taxon>Actinomycetota</taxon>
        <taxon>Actinomycetes</taxon>
        <taxon>Propionibacteriales</taxon>
        <taxon>Propionibacteriaceae</taxon>
        <taxon>Ammonicoccus</taxon>
    </lineage>
</organism>
<dbReference type="RefSeq" id="WP_425308401.1">
    <property type="nucleotide sequence ID" value="NZ_CP154795.1"/>
</dbReference>
<dbReference type="CDD" id="cd06262">
    <property type="entry name" value="metallo-hydrolase-like_MBL-fold"/>
    <property type="match status" value="1"/>
</dbReference>
<dbReference type="SUPFAM" id="SSF56281">
    <property type="entry name" value="Metallo-hydrolase/oxidoreductase"/>
    <property type="match status" value="1"/>
</dbReference>
<keyword evidence="3" id="KW-1185">Reference proteome</keyword>
<gene>
    <name evidence="2" type="ORF">AADG42_06465</name>
</gene>
<protein>
    <submittedName>
        <fullName evidence="2">MBL fold metallo-hydrolase</fullName>
    </submittedName>
</protein>
<dbReference type="PANTHER" id="PTHR42951">
    <property type="entry name" value="METALLO-BETA-LACTAMASE DOMAIN-CONTAINING"/>
    <property type="match status" value="1"/>
</dbReference>
<feature type="domain" description="Metallo-beta-lactamase" evidence="1">
    <location>
        <begin position="19"/>
        <end position="199"/>
    </location>
</feature>
<dbReference type="Gene3D" id="3.60.15.10">
    <property type="entry name" value="Ribonuclease Z/Hydroxyacylglutathione hydrolase-like"/>
    <property type="match status" value="1"/>
</dbReference>
<proteinExistence type="predicted"/>
<evidence type="ECO:0000313" key="2">
    <source>
        <dbReference type="EMBL" id="XAN06958.1"/>
    </source>
</evidence>
<sequence length="319" mass="34887">MSTPTLPRDLHWVQRPFPNANLLLLRGSETALVDSGFGAHAEATELLAAETVPRVDWVVNTHWHSDHVGGNALFQHRGAGIVGSHLDATELDRRNPGCCVAEYLDQPVPAYTVDRRVGDADRLLLGEREWEVLAIPGHTAGHLALWDRDDQLLVVGDTVSSYDVGWVNVMLDGVGAIDTALESAHRLRACDARLILPGHGPLVDRPGPAIDKAIERLERQRDNVDLAVDYGAKRILGFALMIRGAMTTSELDAYLHDRHWVGDAAALVNLDVDDFVRSLVDSMLASGALLLDHGRISTAAEHEAADPAIFDLPFPRDWN</sequence>
<dbReference type="Proteomes" id="UP001442841">
    <property type="component" value="Chromosome"/>
</dbReference>
<evidence type="ECO:0000259" key="1">
    <source>
        <dbReference type="SMART" id="SM00849"/>
    </source>
</evidence>
<name>A0ABZ3FLN2_9ACTN</name>
<dbReference type="InterPro" id="IPR001279">
    <property type="entry name" value="Metallo-B-lactamas"/>
</dbReference>
<dbReference type="InterPro" id="IPR036866">
    <property type="entry name" value="RibonucZ/Hydroxyglut_hydro"/>
</dbReference>
<dbReference type="PANTHER" id="PTHR42951:SF4">
    <property type="entry name" value="ACYL-COENZYME A THIOESTERASE MBLAC2"/>
    <property type="match status" value="1"/>
</dbReference>
<dbReference type="SMART" id="SM00849">
    <property type="entry name" value="Lactamase_B"/>
    <property type="match status" value="1"/>
</dbReference>
<evidence type="ECO:0000313" key="3">
    <source>
        <dbReference type="Proteomes" id="UP001442841"/>
    </source>
</evidence>
<dbReference type="Pfam" id="PF00753">
    <property type="entry name" value="Lactamase_B"/>
    <property type="match status" value="1"/>
</dbReference>
<reference evidence="2 3" key="1">
    <citation type="submission" date="2024-04" db="EMBL/GenBank/DDBJ databases">
        <title>Isolation of an actinomycete strain from pig manure.</title>
        <authorList>
            <person name="Gong T."/>
            <person name="Yu Z."/>
            <person name="An M."/>
            <person name="Wei C."/>
            <person name="Yang W."/>
            <person name="Liu L."/>
        </authorList>
    </citation>
    <scope>NUCLEOTIDE SEQUENCE [LARGE SCALE GENOMIC DNA]</scope>
    <source>
        <strain evidence="2 3">ZF39</strain>
    </source>
</reference>